<dbReference type="CDD" id="cd07812">
    <property type="entry name" value="SRPBCC"/>
    <property type="match status" value="1"/>
</dbReference>
<dbReference type="RefSeq" id="WP_345570393.1">
    <property type="nucleotide sequence ID" value="NZ_BAAAZX010000036.1"/>
</dbReference>
<organism evidence="1 2">
    <name type="scientific">Streptomyces plumbiresistens</name>
    <dbReference type="NCBI Taxonomy" id="511811"/>
    <lineage>
        <taxon>Bacteria</taxon>
        <taxon>Bacillati</taxon>
        <taxon>Actinomycetota</taxon>
        <taxon>Actinomycetes</taxon>
        <taxon>Kitasatosporales</taxon>
        <taxon>Streptomycetaceae</taxon>
        <taxon>Streptomyces</taxon>
    </lineage>
</organism>
<comment type="caution">
    <text evidence="1">The sequence shown here is derived from an EMBL/GenBank/DDBJ whole genome shotgun (WGS) entry which is preliminary data.</text>
</comment>
<reference evidence="2" key="1">
    <citation type="journal article" date="2019" name="Int. J. Syst. Evol. Microbiol.">
        <title>The Global Catalogue of Microorganisms (GCM) 10K type strain sequencing project: providing services to taxonomists for standard genome sequencing and annotation.</title>
        <authorList>
            <consortium name="The Broad Institute Genomics Platform"/>
            <consortium name="The Broad Institute Genome Sequencing Center for Infectious Disease"/>
            <person name="Wu L."/>
            <person name="Ma J."/>
        </authorList>
    </citation>
    <scope>NUCLEOTIDE SEQUENCE [LARGE SCALE GENOMIC DNA]</scope>
    <source>
        <strain evidence="2">JCM 16924</strain>
    </source>
</reference>
<keyword evidence="2" id="KW-1185">Reference proteome</keyword>
<evidence type="ECO:0008006" key="3">
    <source>
        <dbReference type="Google" id="ProtNLM"/>
    </source>
</evidence>
<dbReference type="Proteomes" id="UP001500456">
    <property type="component" value="Unassembled WGS sequence"/>
</dbReference>
<dbReference type="EMBL" id="BAAAZX010000036">
    <property type="protein sequence ID" value="GAA4024571.1"/>
    <property type="molecule type" value="Genomic_DNA"/>
</dbReference>
<proteinExistence type="predicted"/>
<gene>
    <name evidence="1" type="ORF">GCM10022232_82450</name>
</gene>
<name>A0ABP7TDS4_9ACTN</name>
<evidence type="ECO:0000313" key="1">
    <source>
        <dbReference type="EMBL" id="GAA4024571.1"/>
    </source>
</evidence>
<dbReference type="SUPFAM" id="SSF55961">
    <property type="entry name" value="Bet v1-like"/>
    <property type="match status" value="1"/>
</dbReference>
<accession>A0ABP7TDS4</accession>
<evidence type="ECO:0000313" key="2">
    <source>
        <dbReference type="Proteomes" id="UP001500456"/>
    </source>
</evidence>
<sequence length="185" mass="20132">MSNDQVIHNLLMTASEVTATVDAPIETVDIADWVLNLPDAEYQRCAPGEHIAAGRTTTDDGRPMSINVENVGGSLVIQHYVAEVHEPHHCHMVSLSDAQTAGVWTKAHVTWDLRVEPIDDKTCRFINTVTVRPTQGFLDLLAQGGVSFDDAAAQQQAATHAHNQRETPLYAASMGRRALTKLAAN</sequence>
<protein>
    <recommendedName>
        <fullName evidence="3">Polyketide cyclase</fullName>
    </recommendedName>
</protein>